<reference evidence="6 7" key="1">
    <citation type="submission" date="2019-02" db="EMBL/GenBank/DDBJ databases">
        <title>Deep-cultivation of Planctomycetes and their phenomic and genomic characterization uncovers novel biology.</title>
        <authorList>
            <person name="Wiegand S."/>
            <person name="Jogler M."/>
            <person name="Boedeker C."/>
            <person name="Pinto D."/>
            <person name="Vollmers J."/>
            <person name="Rivas-Marin E."/>
            <person name="Kohn T."/>
            <person name="Peeters S.H."/>
            <person name="Heuer A."/>
            <person name="Rast P."/>
            <person name="Oberbeckmann S."/>
            <person name="Bunk B."/>
            <person name="Jeske O."/>
            <person name="Meyerdierks A."/>
            <person name="Storesund J.E."/>
            <person name="Kallscheuer N."/>
            <person name="Luecker S."/>
            <person name="Lage O.M."/>
            <person name="Pohl T."/>
            <person name="Merkel B.J."/>
            <person name="Hornburger P."/>
            <person name="Mueller R.-W."/>
            <person name="Bruemmer F."/>
            <person name="Labrenz M."/>
            <person name="Spormann A.M."/>
            <person name="Op den Camp H."/>
            <person name="Overmann J."/>
            <person name="Amann R."/>
            <person name="Jetten M.S.M."/>
            <person name="Mascher T."/>
            <person name="Medema M.H."/>
            <person name="Devos D.P."/>
            <person name="Kaster A.-K."/>
            <person name="Ovreas L."/>
            <person name="Rohde M."/>
            <person name="Galperin M.Y."/>
            <person name="Jogler C."/>
        </authorList>
    </citation>
    <scope>NUCLEOTIDE SEQUENCE [LARGE SCALE GENOMIC DNA]</scope>
    <source>
        <strain evidence="6 7">Pan216</strain>
    </source>
</reference>
<dbReference type="EC" id="2.7.7.38" evidence="4"/>
<evidence type="ECO:0000313" key="6">
    <source>
        <dbReference type="EMBL" id="QDU63204.1"/>
    </source>
</evidence>
<dbReference type="Proteomes" id="UP000317093">
    <property type="component" value="Chromosome"/>
</dbReference>
<keyword evidence="7" id="KW-1185">Reference proteome</keyword>
<dbReference type="SUPFAM" id="SSF53448">
    <property type="entry name" value="Nucleotide-diphospho-sugar transferases"/>
    <property type="match status" value="1"/>
</dbReference>
<dbReference type="PANTHER" id="PTHR42866">
    <property type="entry name" value="3-DEOXY-MANNO-OCTULOSONATE CYTIDYLYLTRANSFERASE"/>
    <property type="match status" value="1"/>
</dbReference>
<dbReference type="KEGG" id="knv:Pan216_40820"/>
<dbReference type="GO" id="GO:0033468">
    <property type="term" value="P:CMP-keto-3-deoxy-D-manno-octulosonic acid biosynthetic process"/>
    <property type="evidence" value="ECO:0007669"/>
    <property type="project" value="UniProtKB-UniRule"/>
</dbReference>
<keyword evidence="1 4" id="KW-0808">Transferase</keyword>
<dbReference type="AlphaFoldDB" id="A0A518B8A3"/>
<dbReference type="NCBIfam" id="TIGR00466">
    <property type="entry name" value="kdsB"/>
    <property type="match status" value="1"/>
</dbReference>
<organism evidence="6 7">
    <name type="scientific">Kolteria novifilia</name>
    <dbReference type="NCBI Taxonomy" id="2527975"/>
    <lineage>
        <taxon>Bacteria</taxon>
        <taxon>Pseudomonadati</taxon>
        <taxon>Planctomycetota</taxon>
        <taxon>Planctomycetia</taxon>
        <taxon>Kolteriales</taxon>
        <taxon>Kolteriaceae</taxon>
        <taxon>Kolteria</taxon>
    </lineage>
</organism>
<feature type="compositionally biased region" description="Basic and acidic residues" evidence="5">
    <location>
        <begin position="1"/>
        <end position="21"/>
    </location>
</feature>
<comment type="similarity">
    <text evidence="4">Belongs to the KdsB family.</text>
</comment>
<dbReference type="EMBL" id="CP036279">
    <property type="protein sequence ID" value="QDU63204.1"/>
    <property type="molecule type" value="Genomic_DNA"/>
</dbReference>
<dbReference type="NCBIfam" id="NF003952">
    <property type="entry name" value="PRK05450.1-5"/>
    <property type="match status" value="1"/>
</dbReference>
<proteinExistence type="inferred from homology"/>
<dbReference type="CDD" id="cd02517">
    <property type="entry name" value="CMP-KDO-Synthetase"/>
    <property type="match status" value="1"/>
</dbReference>
<dbReference type="PANTHER" id="PTHR42866:SF2">
    <property type="entry name" value="3-DEOXY-MANNO-OCTULOSONATE CYTIDYLYLTRANSFERASE, MITOCHONDRIAL"/>
    <property type="match status" value="1"/>
</dbReference>
<dbReference type="InterPro" id="IPR004528">
    <property type="entry name" value="KdsB"/>
</dbReference>
<feature type="region of interest" description="Disordered" evidence="5">
    <location>
        <begin position="1"/>
        <end position="28"/>
    </location>
</feature>
<dbReference type="Pfam" id="PF02348">
    <property type="entry name" value="CTP_transf_3"/>
    <property type="match status" value="1"/>
</dbReference>
<dbReference type="InterPro" id="IPR003329">
    <property type="entry name" value="Cytidylyl_trans"/>
</dbReference>
<keyword evidence="4" id="KW-0963">Cytoplasm</keyword>
<dbReference type="RefSeq" id="WP_419192742.1">
    <property type="nucleotide sequence ID" value="NZ_CP036279.1"/>
</dbReference>
<evidence type="ECO:0000313" key="7">
    <source>
        <dbReference type="Proteomes" id="UP000317093"/>
    </source>
</evidence>
<evidence type="ECO:0000256" key="4">
    <source>
        <dbReference type="HAMAP-Rule" id="MF_00057"/>
    </source>
</evidence>
<dbReference type="GO" id="GO:0008690">
    <property type="term" value="F:3-deoxy-manno-octulosonate cytidylyltransferase activity"/>
    <property type="evidence" value="ECO:0007669"/>
    <property type="project" value="UniProtKB-UniRule"/>
</dbReference>
<dbReference type="UniPathway" id="UPA00358">
    <property type="reaction ID" value="UER00476"/>
</dbReference>
<keyword evidence="2 4" id="KW-0548">Nucleotidyltransferase</keyword>
<evidence type="ECO:0000256" key="3">
    <source>
        <dbReference type="ARBA" id="ARBA00022985"/>
    </source>
</evidence>
<evidence type="ECO:0000256" key="2">
    <source>
        <dbReference type="ARBA" id="ARBA00022695"/>
    </source>
</evidence>
<sequence>MAMDRLDGAPEDQQRAQREEQAPYANRRTKGMTGIIVIPARRASTRLPEKLLLRDTGKPLLHHAIDRAREAVEQSGGLFADIVVAYDDEELGEIARGAGVRSIRTSDRHECGTTRIAEAVEELSRDRRVDVVVNLQADEPEIEPEALRCVAEELVRDRWADMATLAIPMPPGTEEGMNNPNAVKVALDTQGRAVYFSRAPIPYRRNAPLEGEALWHHHLGIYAYRYSFLKEFAALPVCPLERIEGLEQLRALNAGRRIRVGQVPASWAGKGIDTVDDYRAFVNRMAA</sequence>
<protein>
    <recommendedName>
        <fullName evidence="4">3-deoxy-manno-octulosonate cytidylyltransferase</fullName>
        <ecNumber evidence="4">2.7.7.38</ecNumber>
    </recommendedName>
    <alternativeName>
        <fullName evidence="4">CMP-2-keto-3-deoxyoctulosonic acid synthase</fullName>
        <shortName evidence="4">CKS</shortName>
        <shortName evidence="4">CMP-KDO synthase</shortName>
    </alternativeName>
</protein>
<dbReference type="Gene3D" id="3.90.550.10">
    <property type="entry name" value="Spore Coat Polysaccharide Biosynthesis Protein SpsA, Chain A"/>
    <property type="match status" value="1"/>
</dbReference>
<comment type="pathway">
    <text evidence="4">Nucleotide-sugar biosynthesis; CMP-3-deoxy-D-manno-octulosonate biosynthesis; CMP-3-deoxy-D-manno-octulosonate from 3-deoxy-D-manno-octulosonate and CTP: step 1/1.</text>
</comment>
<dbReference type="HAMAP" id="MF_00057">
    <property type="entry name" value="KdsB"/>
    <property type="match status" value="1"/>
</dbReference>
<dbReference type="GO" id="GO:0005829">
    <property type="term" value="C:cytosol"/>
    <property type="evidence" value="ECO:0007669"/>
    <property type="project" value="TreeGrafter"/>
</dbReference>
<dbReference type="GO" id="GO:0009103">
    <property type="term" value="P:lipopolysaccharide biosynthetic process"/>
    <property type="evidence" value="ECO:0007669"/>
    <property type="project" value="UniProtKB-UniRule"/>
</dbReference>
<comment type="subcellular location">
    <subcellularLocation>
        <location evidence="4">Cytoplasm</location>
    </subcellularLocation>
</comment>
<gene>
    <name evidence="6" type="primary">kpsU</name>
    <name evidence="4" type="synonym">kdsB</name>
    <name evidence="6" type="ORF">Pan216_40820</name>
</gene>
<evidence type="ECO:0000256" key="5">
    <source>
        <dbReference type="SAM" id="MobiDB-lite"/>
    </source>
</evidence>
<accession>A0A518B8A3</accession>
<evidence type="ECO:0000256" key="1">
    <source>
        <dbReference type="ARBA" id="ARBA00022679"/>
    </source>
</evidence>
<dbReference type="InterPro" id="IPR029044">
    <property type="entry name" value="Nucleotide-diphossugar_trans"/>
</dbReference>
<comment type="function">
    <text evidence="4">Activates KDO (a required 8-carbon sugar) for incorporation into bacterial lipopolysaccharide in Gram-negative bacteria.</text>
</comment>
<name>A0A518B8A3_9BACT</name>
<comment type="catalytic activity">
    <reaction evidence="4">
        <text>3-deoxy-alpha-D-manno-oct-2-ulosonate + CTP = CMP-3-deoxy-beta-D-manno-octulosonate + diphosphate</text>
        <dbReference type="Rhea" id="RHEA:23448"/>
        <dbReference type="ChEBI" id="CHEBI:33019"/>
        <dbReference type="ChEBI" id="CHEBI:37563"/>
        <dbReference type="ChEBI" id="CHEBI:85986"/>
        <dbReference type="ChEBI" id="CHEBI:85987"/>
        <dbReference type="EC" id="2.7.7.38"/>
    </reaction>
</comment>
<keyword evidence="3 4" id="KW-0448">Lipopolysaccharide biosynthesis</keyword>